<dbReference type="RefSeq" id="WP_127822355.1">
    <property type="nucleotide sequence ID" value="NZ_RWGX02000008.1"/>
</dbReference>
<comment type="caution">
    <text evidence="1">The sequence shown here is derived from an EMBL/GenBank/DDBJ whole genome shotgun (WGS) entry which is preliminary data.</text>
</comment>
<name>A0AA94EYD3_9FLAO</name>
<proteinExistence type="predicted"/>
<evidence type="ECO:0000313" key="1">
    <source>
        <dbReference type="EMBL" id="RVU87210.1"/>
    </source>
</evidence>
<dbReference type="AlphaFoldDB" id="A0AA94EYD3"/>
<reference evidence="1" key="1">
    <citation type="submission" date="2018-12" db="EMBL/GenBank/DDBJ databases">
        <title>Draft genome sequence of Flaovobacterium columnare BGFS27 isolated from channel catfish in Alabama.</title>
        <authorList>
            <person name="Cai W."/>
            <person name="Arias C."/>
        </authorList>
    </citation>
    <scope>NUCLEOTIDE SEQUENCE [LARGE SCALE GENOMIC DNA]</scope>
    <source>
        <strain evidence="1">BGFS27</strain>
    </source>
</reference>
<accession>A0AA94EYD3</accession>
<sequence>MLDLQNQIEDFIEAENRDFLFKVGDKTYKPIEKLKLSISYQYLLNDNSEFSFKNIEFSKKASQFIKNKTDYQIYFEKISEICNLEYSFFKEETKKFIIISSPNKELKAQACNILKIKPNELDRIPQLFIEIKLYTNKKNNRAPRIFGFIGHLNILHILFYDPFHKIYSKTSSK</sequence>
<gene>
    <name evidence="1" type="ORF">EJB19_12795</name>
</gene>
<protein>
    <submittedName>
        <fullName evidence="1">Uncharacterized protein</fullName>
    </submittedName>
</protein>
<dbReference type="EMBL" id="RWGX01000005">
    <property type="protein sequence ID" value="RVU87210.1"/>
    <property type="molecule type" value="Genomic_DNA"/>
</dbReference>
<organism evidence="1">
    <name type="scientific">Flavobacterium columnare</name>
    <dbReference type="NCBI Taxonomy" id="996"/>
    <lineage>
        <taxon>Bacteria</taxon>
        <taxon>Pseudomonadati</taxon>
        <taxon>Bacteroidota</taxon>
        <taxon>Flavobacteriia</taxon>
        <taxon>Flavobacteriales</taxon>
        <taxon>Flavobacteriaceae</taxon>
        <taxon>Flavobacterium</taxon>
    </lineage>
</organism>